<evidence type="ECO:0000313" key="2">
    <source>
        <dbReference type="EMBL" id="KAK5849613.1"/>
    </source>
</evidence>
<keyword evidence="1" id="KW-0732">Signal</keyword>
<sequence>MCIVHLSTCLVIASFHYGSAGRRRANAANIAMKSMIRASLDVTNKLSCHLAPKTKGVTGGKVVHPSYEDYSVALSGVSIIHPHCTSLSNPPPRSILSSLSA</sequence>
<feature type="signal peptide" evidence="1">
    <location>
        <begin position="1"/>
        <end position="21"/>
    </location>
</feature>
<dbReference type="EMBL" id="JAUZQC010000023">
    <property type="protein sequence ID" value="KAK5849613.1"/>
    <property type="molecule type" value="Genomic_DNA"/>
</dbReference>
<evidence type="ECO:0008006" key="4">
    <source>
        <dbReference type="Google" id="ProtNLM"/>
    </source>
</evidence>
<name>A0AAN8A3J0_ELEMC</name>
<dbReference type="AlphaFoldDB" id="A0AAN8A3J0"/>
<reference evidence="2 3" key="2">
    <citation type="journal article" date="2023" name="Mol. Biol. Evol.">
        <title>Genomics of Secondarily Temperate Adaptation in the Only Non-Antarctic Icefish.</title>
        <authorList>
            <person name="Rivera-Colon A.G."/>
            <person name="Rayamajhi N."/>
            <person name="Minhas B.F."/>
            <person name="Madrigal G."/>
            <person name="Bilyk K.T."/>
            <person name="Yoon V."/>
            <person name="Hune M."/>
            <person name="Gregory S."/>
            <person name="Cheng C.H.C."/>
            <person name="Catchen J.M."/>
        </authorList>
    </citation>
    <scope>NUCLEOTIDE SEQUENCE [LARGE SCALE GENOMIC DNA]</scope>
    <source>
        <strain evidence="2">JMC-PN-2008</strain>
    </source>
</reference>
<evidence type="ECO:0000313" key="3">
    <source>
        <dbReference type="Proteomes" id="UP001346869"/>
    </source>
</evidence>
<dbReference type="Proteomes" id="UP001346869">
    <property type="component" value="Unassembled WGS sequence"/>
</dbReference>
<keyword evidence="3" id="KW-1185">Reference proteome</keyword>
<comment type="caution">
    <text evidence="2">The sequence shown here is derived from an EMBL/GenBank/DDBJ whole genome shotgun (WGS) entry which is preliminary data.</text>
</comment>
<feature type="chain" id="PRO_5042843252" description="Secreted protein" evidence="1">
    <location>
        <begin position="22"/>
        <end position="101"/>
    </location>
</feature>
<organism evidence="2 3">
    <name type="scientific">Eleginops maclovinus</name>
    <name type="common">Patagonian blennie</name>
    <name type="synonym">Eleginus maclovinus</name>
    <dbReference type="NCBI Taxonomy" id="56733"/>
    <lineage>
        <taxon>Eukaryota</taxon>
        <taxon>Metazoa</taxon>
        <taxon>Chordata</taxon>
        <taxon>Craniata</taxon>
        <taxon>Vertebrata</taxon>
        <taxon>Euteleostomi</taxon>
        <taxon>Actinopterygii</taxon>
        <taxon>Neopterygii</taxon>
        <taxon>Teleostei</taxon>
        <taxon>Neoteleostei</taxon>
        <taxon>Acanthomorphata</taxon>
        <taxon>Eupercaria</taxon>
        <taxon>Perciformes</taxon>
        <taxon>Notothenioidei</taxon>
        <taxon>Eleginopidae</taxon>
        <taxon>Eleginops</taxon>
    </lineage>
</organism>
<accession>A0AAN8A3J0</accession>
<proteinExistence type="predicted"/>
<evidence type="ECO:0000256" key="1">
    <source>
        <dbReference type="SAM" id="SignalP"/>
    </source>
</evidence>
<protein>
    <recommendedName>
        <fullName evidence="4">Secreted protein</fullName>
    </recommendedName>
</protein>
<gene>
    <name evidence="2" type="ORF">PBY51_013934</name>
</gene>
<reference evidence="2 3" key="1">
    <citation type="journal article" date="2023" name="Genes (Basel)">
        <title>Chromosome-Level Genome Assembly and Circadian Gene Repertoire of the Patagonia Blennie Eleginops maclovinus-The Closest Ancestral Proxy of Antarctic Cryonotothenioids.</title>
        <authorList>
            <person name="Cheng C.C."/>
            <person name="Rivera-Colon A.G."/>
            <person name="Minhas B.F."/>
            <person name="Wilson L."/>
            <person name="Rayamajhi N."/>
            <person name="Vargas-Chacoff L."/>
            <person name="Catchen J.M."/>
        </authorList>
    </citation>
    <scope>NUCLEOTIDE SEQUENCE [LARGE SCALE GENOMIC DNA]</scope>
    <source>
        <strain evidence="2">JMC-PN-2008</strain>
    </source>
</reference>